<proteinExistence type="predicted"/>
<keyword evidence="3" id="KW-1185">Reference proteome</keyword>
<reference evidence="2 3" key="1">
    <citation type="journal article" date="2019" name="PLoS Negl. Trop. Dis.">
        <title>Whole genome sequencing of Entamoeba nuttalli reveals mammalian host-related molecular signatures and a novel octapeptide-repeat surface protein.</title>
        <authorList>
            <person name="Tanaka M."/>
            <person name="Makiuchi T."/>
            <person name="Komiyama T."/>
            <person name="Shiina T."/>
            <person name="Osaki K."/>
            <person name="Tachibana H."/>
        </authorList>
    </citation>
    <scope>NUCLEOTIDE SEQUENCE [LARGE SCALE GENOMIC DNA]</scope>
    <source>
        <strain evidence="2 3">P19-061405</strain>
    </source>
</reference>
<dbReference type="Proteomes" id="UP001628156">
    <property type="component" value="Unassembled WGS sequence"/>
</dbReference>
<evidence type="ECO:0000313" key="3">
    <source>
        <dbReference type="Proteomes" id="UP001628156"/>
    </source>
</evidence>
<feature type="transmembrane region" description="Helical" evidence="1">
    <location>
        <begin position="56"/>
        <end position="77"/>
    </location>
</feature>
<organism evidence="2 3">
    <name type="scientific">Entamoeba nuttalli</name>
    <dbReference type="NCBI Taxonomy" id="412467"/>
    <lineage>
        <taxon>Eukaryota</taxon>
        <taxon>Amoebozoa</taxon>
        <taxon>Evosea</taxon>
        <taxon>Archamoebae</taxon>
        <taxon>Mastigamoebida</taxon>
        <taxon>Entamoebidae</taxon>
        <taxon>Entamoeba</taxon>
    </lineage>
</organism>
<keyword evidence="1" id="KW-1133">Transmembrane helix</keyword>
<sequence>MERINILLYLPPNYIPLKRYKTIKNTFIHSILFIYVILSCSRLFKHHSYFYFFTPFFYLKLYPLIVISLIIIADWYVKGSNLAGEHGLVEQRNCPQGRQFCHRLIDECIREGRTLHVHQQDWQINTFTYQKL</sequence>
<feature type="transmembrane region" description="Helical" evidence="1">
    <location>
        <begin position="26"/>
        <end position="44"/>
    </location>
</feature>
<comment type="caution">
    <text evidence="2">The sequence shown here is derived from an EMBL/GenBank/DDBJ whole genome shotgun (WGS) entry which is preliminary data.</text>
</comment>
<protein>
    <submittedName>
        <fullName evidence="2">Uncharacterized protein</fullName>
    </submittedName>
</protein>
<evidence type="ECO:0000313" key="2">
    <source>
        <dbReference type="EMBL" id="GAB1227701.1"/>
    </source>
</evidence>
<accession>A0ABQ0DXY3</accession>
<gene>
    <name evidence="2" type="ORF">ENUP19_0352G0002</name>
</gene>
<name>A0ABQ0DXY3_9EUKA</name>
<keyword evidence="1" id="KW-0812">Transmembrane</keyword>
<dbReference type="EMBL" id="BAAFRS010000352">
    <property type="protein sequence ID" value="GAB1227701.1"/>
    <property type="molecule type" value="Genomic_DNA"/>
</dbReference>
<evidence type="ECO:0000256" key="1">
    <source>
        <dbReference type="SAM" id="Phobius"/>
    </source>
</evidence>
<keyword evidence="1" id="KW-0472">Membrane</keyword>